<dbReference type="SMART" id="SM00382">
    <property type="entry name" value="AAA"/>
    <property type="match status" value="1"/>
</dbReference>
<keyword evidence="5" id="KW-1278">Translocase</keyword>
<dbReference type="InterPro" id="IPR015853">
    <property type="entry name" value="ABC_transpr_FbpC"/>
</dbReference>
<dbReference type="Gene3D" id="2.40.50.140">
    <property type="entry name" value="Nucleic acid-binding proteins"/>
    <property type="match status" value="1"/>
</dbReference>
<evidence type="ECO:0000256" key="5">
    <source>
        <dbReference type="ARBA" id="ARBA00022967"/>
    </source>
</evidence>
<dbReference type="GO" id="GO:0055052">
    <property type="term" value="C:ATP-binding cassette (ABC) transporter complex, substrate-binding subunit-containing"/>
    <property type="evidence" value="ECO:0007669"/>
    <property type="project" value="TreeGrafter"/>
</dbReference>
<dbReference type="SUPFAM" id="SSF50331">
    <property type="entry name" value="MOP-like"/>
    <property type="match status" value="1"/>
</dbReference>
<evidence type="ECO:0000313" key="8">
    <source>
        <dbReference type="EMBL" id="CCQ92116.1"/>
    </source>
</evidence>
<keyword evidence="4" id="KW-0067">ATP-binding</keyword>
<evidence type="ECO:0000256" key="2">
    <source>
        <dbReference type="ARBA" id="ARBA00022475"/>
    </source>
</evidence>
<accession>M1YNL0</accession>
<dbReference type="PROSITE" id="PS00211">
    <property type="entry name" value="ABC_TRANSPORTER_1"/>
    <property type="match status" value="1"/>
</dbReference>
<dbReference type="FunFam" id="3.40.50.300:FF:000042">
    <property type="entry name" value="Maltose/maltodextrin ABC transporter, ATP-binding protein"/>
    <property type="match status" value="1"/>
</dbReference>
<dbReference type="STRING" id="1266370.NITGR_950074"/>
<keyword evidence="3" id="KW-0547">Nucleotide-binding</keyword>
<dbReference type="PANTHER" id="PTHR43875">
    <property type="entry name" value="MALTODEXTRIN IMPORT ATP-BINDING PROTEIN MSMX"/>
    <property type="match status" value="1"/>
</dbReference>
<dbReference type="InterPro" id="IPR012340">
    <property type="entry name" value="NA-bd_OB-fold"/>
</dbReference>
<feature type="domain" description="ABC transporter" evidence="7">
    <location>
        <begin position="4"/>
        <end position="234"/>
    </location>
</feature>
<dbReference type="AlphaFoldDB" id="M1YNL0"/>
<evidence type="ECO:0000256" key="1">
    <source>
        <dbReference type="ARBA" id="ARBA00022448"/>
    </source>
</evidence>
<dbReference type="Proteomes" id="UP000011704">
    <property type="component" value="Unassembled WGS sequence"/>
</dbReference>
<evidence type="ECO:0000256" key="4">
    <source>
        <dbReference type="ARBA" id="ARBA00022840"/>
    </source>
</evidence>
<dbReference type="OrthoDB" id="9778160at2"/>
<dbReference type="InterPro" id="IPR017871">
    <property type="entry name" value="ABC_transporter-like_CS"/>
</dbReference>
<dbReference type="InParanoid" id="M1YNL0"/>
<dbReference type="InterPro" id="IPR003439">
    <property type="entry name" value="ABC_transporter-like_ATP-bd"/>
</dbReference>
<keyword evidence="8" id="KW-0762">Sugar transport</keyword>
<dbReference type="Gene3D" id="2.40.50.100">
    <property type="match status" value="1"/>
</dbReference>
<comment type="caution">
    <text evidence="8">The sequence shown here is derived from an EMBL/GenBank/DDBJ whole genome shotgun (WGS) entry which is preliminary data.</text>
</comment>
<dbReference type="PROSITE" id="PS50893">
    <property type="entry name" value="ABC_TRANSPORTER_2"/>
    <property type="match status" value="1"/>
</dbReference>
<evidence type="ECO:0000259" key="7">
    <source>
        <dbReference type="PROSITE" id="PS50893"/>
    </source>
</evidence>
<protein>
    <submittedName>
        <fullName evidence="8">ABC-type sugar transport system, ATPase component</fullName>
    </submittedName>
</protein>
<evidence type="ECO:0000256" key="6">
    <source>
        <dbReference type="ARBA" id="ARBA00023136"/>
    </source>
</evidence>
<name>M1YNL0_NITG3</name>
<evidence type="ECO:0000313" key="9">
    <source>
        <dbReference type="Proteomes" id="UP000011704"/>
    </source>
</evidence>
<dbReference type="HOGENOM" id="CLU_000604_1_1_0"/>
<proteinExistence type="predicted"/>
<dbReference type="InterPro" id="IPR027417">
    <property type="entry name" value="P-loop_NTPase"/>
</dbReference>
<dbReference type="GO" id="GO:0015408">
    <property type="term" value="F:ABC-type ferric iron transporter activity"/>
    <property type="evidence" value="ECO:0007669"/>
    <property type="project" value="InterPro"/>
</dbReference>
<dbReference type="Pfam" id="PF00005">
    <property type="entry name" value="ABC_tran"/>
    <property type="match status" value="1"/>
</dbReference>
<dbReference type="InterPro" id="IPR003593">
    <property type="entry name" value="AAA+_ATPase"/>
</dbReference>
<keyword evidence="1" id="KW-0813">Transport</keyword>
<dbReference type="FunCoup" id="M1YNL0">
    <property type="interactions" value="285"/>
</dbReference>
<dbReference type="InterPro" id="IPR047641">
    <property type="entry name" value="ABC_transpr_MalK/UgpC-like"/>
</dbReference>
<keyword evidence="9" id="KW-1185">Reference proteome</keyword>
<dbReference type="SUPFAM" id="SSF52540">
    <property type="entry name" value="P-loop containing nucleoside triphosphate hydrolases"/>
    <property type="match status" value="1"/>
</dbReference>
<gene>
    <name evidence="8" type="ORF">NITGR_950074</name>
</gene>
<keyword evidence="2" id="KW-1003">Cell membrane</keyword>
<dbReference type="PANTHER" id="PTHR43875:SF15">
    <property type="entry name" value="TREHALOSE IMPORT ATP-BINDING PROTEIN SUGC"/>
    <property type="match status" value="1"/>
</dbReference>
<dbReference type="Gene3D" id="3.40.50.300">
    <property type="entry name" value="P-loop containing nucleotide triphosphate hydrolases"/>
    <property type="match status" value="1"/>
</dbReference>
<organism evidence="8 9">
    <name type="scientific">Nitrospina gracilis (strain 3/211)</name>
    <dbReference type="NCBI Taxonomy" id="1266370"/>
    <lineage>
        <taxon>Bacteria</taxon>
        <taxon>Pseudomonadati</taxon>
        <taxon>Nitrospinota/Tectimicrobiota group</taxon>
        <taxon>Nitrospinota</taxon>
        <taxon>Nitrospinia</taxon>
        <taxon>Nitrospinales</taxon>
        <taxon>Nitrospinaceae</taxon>
        <taxon>Nitrospina</taxon>
    </lineage>
</organism>
<reference evidence="8 9" key="1">
    <citation type="journal article" date="2013" name="Front. Microbiol.">
        <title>The genome of Nitrospina gracilis illuminates the metabolism and evolution of the major marine nitrite oxidizer.</title>
        <authorList>
            <person name="Luecker S."/>
            <person name="Nowka B."/>
            <person name="Rattei T."/>
            <person name="Spieck E."/>
            <person name="and Daims H."/>
        </authorList>
    </citation>
    <scope>NUCLEOTIDE SEQUENCE [LARGE SCALE GENOMIC DNA]</scope>
    <source>
        <strain evidence="8 9">3/211</strain>
    </source>
</reference>
<dbReference type="GO" id="GO:0016887">
    <property type="term" value="F:ATP hydrolysis activity"/>
    <property type="evidence" value="ECO:0007669"/>
    <property type="project" value="InterPro"/>
</dbReference>
<dbReference type="GO" id="GO:0005524">
    <property type="term" value="F:ATP binding"/>
    <property type="evidence" value="ECO:0007669"/>
    <property type="project" value="UniProtKB-KW"/>
</dbReference>
<dbReference type="RefSeq" id="WP_005011665.1">
    <property type="nucleotide sequence ID" value="NZ_HG422173.1"/>
</dbReference>
<keyword evidence="6" id="KW-0472">Membrane</keyword>
<dbReference type="EMBL" id="CAQJ01000105">
    <property type="protein sequence ID" value="CCQ92116.1"/>
    <property type="molecule type" value="Genomic_DNA"/>
</dbReference>
<sequence length="339" mass="38139">MSTIRLEHIAHRFGKRRVLDDIDLDIEQSEFLIVLGASGCGKTTLLNLIAGLLTPESGRILFSGRDVTAQDVSRRNVAYVFQDYALYPHMTVEENIRFPLENMKWSKASMEVQVEETLERLHLADVRGQIPAQLSGGQKQRVAIGRALVRDPAVFLFDEPLSNLDPQLRDHLQVELKHLHRQLGKTFVYVTHDAHSAMVLGDRVAFLSGGRIRQVASPAALYREPAALEIARFFGFPPFNVLEQQGLNQLFQEPIPKTAVKAGIRSEHVRILPDETGICQVLWVQSLGDRTFATVSLGGVSLCGVCEYSDLREGERVAVHIDKNNMMYFDEEDFRITDC</sequence>
<evidence type="ECO:0000256" key="3">
    <source>
        <dbReference type="ARBA" id="ARBA00022741"/>
    </source>
</evidence>
<dbReference type="CDD" id="cd03259">
    <property type="entry name" value="ABC_Carb_Solutes_like"/>
    <property type="match status" value="1"/>
</dbReference>
<dbReference type="InterPro" id="IPR008995">
    <property type="entry name" value="Mo/tungstate-bd_C_term_dom"/>
</dbReference>